<dbReference type="InterPro" id="IPR001128">
    <property type="entry name" value="Cyt_P450"/>
</dbReference>
<dbReference type="PANTHER" id="PTHR46696:SF1">
    <property type="entry name" value="CYTOCHROME P450 YJIB-RELATED"/>
    <property type="match status" value="1"/>
</dbReference>
<dbReference type="SUPFAM" id="SSF48264">
    <property type="entry name" value="Cytochrome P450"/>
    <property type="match status" value="1"/>
</dbReference>
<dbReference type="PANTHER" id="PTHR46696">
    <property type="entry name" value="P450, PUTATIVE (EUROFUNG)-RELATED"/>
    <property type="match status" value="1"/>
</dbReference>
<protein>
    <submittedName>
        <fullName evidence="8">Cytochrome P450</fullName>
    </submittedName>
</protein>
<dbReference type="InterPro" id="IPR002397">
    <property type="entry name" value="Cyt_P450_B"/>
</dbReference>
<dbReference type="eggNOG" id="COG2124">
    <property type="taxonomic scope" value="Bacteria"/>
</dbReference>
<name>Q143U3_PARXL</name>
<dbReference type="STRING" id="266265.Bxe_A3593"/>
<dbReference type="GO" id="GO:0004497">
    <property type="term" value="F:monooxygenase activity"/>
    <property type="evidence" value="ECO:0007669"/>
    <property type="project" value="UniProtKB-KW"/>
</dbReference>
<dbReference type="Gene3D" id="1.10.630.10">
    <property type="entry name" value="Cytochrome P450"/>
    <property type="match status" value="1"/>
</dbReference>
<keyword evidence="9" id="KW-1185">Reference proteome</keyword>
<dbReference type="PRINTS" id="PR00359">
    <property type="entry name" value="BP450"/>
</dbReference>
<sequence>MNTLVVDSSHVRLAPDALSQPVEDIDPSLPYRFQQQTHFAMFDRLRRESPVHYVKDSEYGPFWSVHRYNDIIDVEIDHATFSSDVKYGGMLIKDLPENMRRTSFINADPPLHDHQRRVVSPIVAPGNLNRLEHTIRREAADILDGLPRGETFDWVDNVSIELTGRVLCELMDFPRADRRLLTYWSDIVNVDLEVGGEINTEEKRYVKLKECASYFGVLFKERMNSEPKDDLISMLAHSEYTKNMPEQEFLGMIVLLMVGGNDTTRNSISGGLVALNQFPEQYAKLHNDPGLIPKLVPEILRWVTPVTHMRRTATRDIEFRGKQIRQGDKVVVWYASGNRDSDVIKDPYQFIIDRANPRLHLSFGFGIHRCLGNRLAELQLRVLWEEILKRQMLIEMMGEPVRKYANNITGVMALPVRIAA</sequence>
<dbReference type="KEGG" id="bxe:Bxe_A3593"/>
<dbReference type="PATRIC" id="fig|266265.5.peg.873"/>
<dbReference type="InterPro" id="IPR036396">
    <property type="entry name" value="Cyt_P450_sf"/>
</dbReference>
<dbReference type="CDD" id="cd11033">
    <property type="entry name" value="CYP142-like"/>
    <property type="match status" value="1"/>
</dbReference>
<organism evidence="8 9">
    <name type="scientific">Paraburkholderia xenovorans (strain LB400)</name>
    <dbReference type="NCBI Taxonomy" id="266265"/>
    <lineage>
        <taxon>Bacteria</taxon>
        <taxon>Pseudomonadati</taxon>
        <taxon>Pseudomonadota</taxon>
        <taxon>Betaproteobacteria</taxon>
        <taxon>Burkholderiales</taxon>
        <taxon>Burkholderiaceae</taxon>
        <taxon>Paraburkholderia</taxon>
    </lineage>
</organism>
<evidence type="ECO:0000256" key="2">
    <source>
        <dbReference type="ARBA" id="ARBA00022617"/>
    </source>
</evidence>
<evidence type="ECO:0000313" key="9">
    <source>
        <dbReference type="Proteomes" id="UP000001817"/>
    </source>
</evidence>
<dbReference type="GO" id="GO:0005506">
    <property type="term" value="F:iron ion binding"/>
    <property type="evidence" value="ECO:0007669"/>
    <property type="project" value="InterPro"/>
</dbReference>
<comment type="similarity">
    <text evidence="1 7">Belongs to the cytochrome P450 family.</text>
</comment>
<proteinExistence type="inferred from homology"/>
<evidence type="ECO:0000256" key="4">
    <source>
        <dbReference type="ARBA" id="ARBA00023002"/>
    </source>
</evidence>
<dbReference type="OrthoDB" id="4168525at2"/>
<dbReference type="InterPro" id="IPR017972">
    <property type="entry name" value="Cyt_P450_CS"/>
</dbReference>
<evidence type="ECO:0000256" key="6">
    <source>
        <dbReference type="ARBA" id="ARBA00023033"/>
    </source>
</evidence>
<dbReference type="AlphaFoldDB" id="Q143U3"/>
<dbReference type="Proteomes" id="UP000001817">
    <property type="component" value="Chromosome 1"/>
</dbReference>
<dbReference type="GO" id="GO:0020037">
    <property type="term" value="F:heme binding"/>
    <property type="evidence" value="ECO:0007669"/>
    <property type="project" value="InterPro"/>
</dbReference>
<gene>
    <name evidence="8" type="ORF">Bxe_A3593</name>
</gene>
<keyword evidence="5 7" id="KW-0408">Iron</keyword>
<keyword evidence="3 7" id="KW-0479">Metal-binding</keyword>
<evidence type="ECO:0000256" key="3">
    <source>
        <dbReference type="ARBA" id="ARBA00022723"/>
    </source>
</evidence>
<evidence type="ECO:0000256" key="1">
    <source>
        <dbReference type="ARBA" id="ARBA00010617"/>
    </source>
</evidence>
<dbReference type="GO" id="GO:0016705">
    <property type="term" value="F:oxidoreductase activity, acting on paired donors, with incorporation or reduction of molecular oxygen"/>
    <property type="evidence" value="ECO:0007669"/>
    <property type="project" value="InterPro"/>
</dbReference>
<dbReference type="EMBL" id="CP000270">
    <property type="protein sequence ID" value="ABE29396.1"/>
    <property type="molecule type" value="Genomic_DNA"/>
</dbReference>
<keyword evidence="2 7" id="KW-0349">Heme</keyword>
<evidence type="ECO:0000256" key="7">
    <source>
        <dbReference type="RuleBase" id="RU000461"/>
    </source>
</evidence>
<evidence type="ECO:0000256" key="5">
    <source>
        <dbReference type="ARBA" id="ARBA00023004"/>
    </source>
</evidence>
<dbReference type="PROSITE" id="PS00086">
    <property type="entry name" value="CYTOCHROME_P450"/>
    <property type="match status" value="1"/>
</dbReference>
<dbReference type="FunFam" id="1.10.630.10:FF:000018">
    <property type="entry name" value="Cytochrome P450 monooxygenase"/>
    <property type="match status" value="1"/>
</dbReference>
<evidence type="ECO:0000313" key="8">
    <source>
        <dbReference type="EMBL" id="ABE29396.1"/>
    </source>
</evidence>
<reference evidence="8 9" key="1">
    <citation type="journal article" date="2006" name="Proc. Natl. Acad. Sci. U.S.A.">
        <title>Burkholderia xenovorans LB400 harbors a multi-replicon, 9.73-Mbp genome shaped for versatility.</title>
        <authorList>
            <person name="Chain P.S."/>
            <person name="Denef V.J."/>
            <person name="Konstantinidis K.T."/>
            <person name="Vergez L.M."/>
            <person name="Agullo L."/>
            <person name="Reyes V.L."/>
            <person name="Hauser L."/>
            <person name="Cordova M."/>
            <person name="Gomez L."/>
            <person name="Gonzalez M."/>
            <person name="Land M."/>
            <person name="Lao V."/>
            <person name="Larimer F."/>
            <person name="LiPuma J.J."/>
            <person name="Mahenthiralingam E."/>
            <person name="Malfatti S.A."/>
            <person name="Marx C.J."/>
            <person name="Parnell J.J."/>
            <person name="Ramette A."/>
            <person name="Richardson P."/>
            <person name="Seeger M."/>
            <person name="Smith D."/>
            <person name="Spilker T."/>
            <person name="Sul W.J."/>
            <person name="Tsoi T.V."/>
            <person name="Ulrich L.E."/>
            <person name="Zhulin I.B."/>
            <person name="Tiedje J.M."/>
        </authorList>
    </citation>
    <scope>NUCLEOTIDE SEQUENCE [LARGE SCALE GENOMIC DNA]</scope>
    <source>
        <strain evidence="8 9">LB400</strain>
    </source>
</reference>
<keyword evidence="4 7" id="KW-0560">Oxidoreductase</keyword>
<accession>Q143U3</accession>
<keyword evidence="6 7" id="KW-0503">Monooxygenase</keyword>
<dbReference type="Pfam" id="PF00067">
    <property type="entry name" value="p450"/>
    <property type="match status" value="1"/>
</dbReference>
<dbReference type="KEGG" id="bxb:DR64_1290"/>